<dbReference type="InterPro" id="IPR052479">
    <property type="entry name" value="GPI-anchor_Adhesion_Reg"/>
</dbReference>
<reference evidence="4" key="1">
    <citation type="submission" date="2023-06" db="EMBL/GenBank/DDBJ databases">
        <title>Genome-scale phylogeny and comparative genomics of the fungal order Sordariales.</title>
        <authorList>
            <consortium name="Lawrence Berkeley National Laboratory"/>
            <person name="Hensen N."/>
            <person name="Bonometti L."/>
            <person name="Westerberg I."/>
            <person name="Brannstrom I.O."/>
            <person name="Guillou S."/>
            <person name="Cros-Aarteil S."/>
            <person name="Calhoun S."/>
            <person name="Haridas S."/>
            <person name="Kuo A."/>
            <person name="Mondo S."/>
            <person name="Pangilinan J."/>
            <person name="Riley R."/>
            <person name="Labutti K."/>
            <person name="Andreopoulos B."/>
            <person name="Lipzen A."/>
            <person name="Chen C."/>
            <person name="Yanf M."/>
            <person name="Daum C."/>
            <person name="Ng V."/>
            <person name="Clum A."/>
            <person name="Steindorff A."/>
            <person name="Ohm R."/>
            <person name="Martin F."/>
            <person name="Silar P."/>
            <person name="Natvig D."/>
            <person name="Lalanne C."/>
            <person name="Gautier V."/>
            <person name="Ament-Velasquez S.L."/>
            <person name="Kruys A."/>
            <person name="Hutchinson M.I."/>
            <person name="Powell A.J."/>
            <person name="Barry K."/>
            <person name="Miller A.N."/>
            <person name="Grigoriev I.V."/>
            <person name="Debuchy R."/>
            <person name="Gladieux P."/>
            <person name="Thoren M.H."/>
            <person name="Johannesson H."/>
        </authorList>
    </citation>
    <scope>NUCLEOTIDE SEQUENCE</scope>
    <source>
        <strain evidence="4">SMH2532-1</strain>
    </source>
</reference>
<dbReference type="InterPro" id="IPR018466">
    <property type="entry name" value="Kre9/Knh1-like_N"/>
</dbReference>
<sequence>MRSFSLLALAAPLVAALDFSSPAANATLAKGESFQLSWNTVDTDPSAFSIYLVNFVNWPPYYAPLAYNVETSSGEIDVKLPCSIDNSYGYQFNAINGTNVYVIYAQTPKFYVAGGPCEDAPAPEPTCEAATATVTVTVSTTLVSGSPSVVTIPPTVHVTVVEYECPDTIGWGPSGYNSPVTLTDLPHNPYGPKGPKPTKAPVGGWKSKDTDATSTIYQTIYKDISEVDELCNC</sequence>
<dbReference type="PANTHER" id="PTHR35185">
    <property type="entry name" value="SERINE/THREONINE-RICH PROTEIN ADG2-RELATED"/>
    <property type="match status" value="1"/>
</dbReference>
<dbReference type="PANTHER" id="PTHR35185:SF2">
    <property type="entry name" value="EXTRACELLULAR PROLINE-SERINE RICH PROTEIN (AFU_ORTHOLOGUE AFUA_8G07090)"/>
    <property type="match status" value="1"/>
</dbReference>
<feature type="domain" description="Yeast cell wall synthesis Kre9/Knh1-like N-terminal" evidence="3">
    <location>
        <begin position="21"/>
        <end position="112"/>
    </location>
</feature>
<name>A0AA40CZ85_9PEZI</name>
<dbReference type="Pfam" id="PF10342">
    <property type="entry name" value="Kre9_KNH"/>
    <property type="match status" value="1"/>
</dbReference>
<dbReference type="AlphaFoldDB" id="A0AA40CZ85"/>
<feature type="chain" id="PRO_5041389686" evidence="2">
    <location>
        <begin position="17"/>
        <end position="233"/>
    </location>
</feature>
<evidence type="ECO:0000259" key="3">
    <source>
        <dbReference type="Pfam" id="PF10342"/>
    </source>
</evidence>
<accession>A0AA40CZ85</accession>
<protein>
    <submittedName>
        <fullName evidence="4">Ser-Thr-rich glycosyl-phosphatidyl-inositol-anchored membrane family-domain-containing protein</fullName>
    </submittedName>
</protein>
<gene>
    <name evidence="4" type="ORF">B0T16DRAFT_320491</name>
</gene>
<keyword evidence="1 2" id="KW-0732">Signal</keyword>
<proteinExistence type="predicted"/>
<feature type="signal peptide" evidence="2">
    <location>
        <begin position="1"/>
        <end position="16"/>
    </location>
</feature>
<dbReference type="EMBL" id="JAULSV010000001">
    <property type="protein sequence ID" value="KAK0656901.1"/>
    <property type="molecule type" value="Genomic_DNA"/>
</dbReference>
<evidence type="ECO:0000313" key="5">
    <source>
        <dbReference type="Proteomes" id="UP001174936"/>
    </source>
</evidence>
<keyword evidence="5" id="KW-1185">Reference proteome</keyword>
<evidence type="ECO:0000313" key="4">
    <source>
        <dbReference type="EMBL" id="KAK0656901.1"/>
    </source>
</evidence>
<evidence type="ECO:0000256" key="1">
    <source>
        <dbReference type="ARBA" id="ARBA00022729"/>
    </source>
</evidence>
<dbReference type="Proteomes" id="UP001174936">
    <property type="component" value="Unassembled WGS sequence"/>
</dbReference>
<comment type="caution">
    <text evidence="4">The sequence shown here is derived from an EMBL/GenBank/DDBJ whole genome shotgun (WGS) entry which is preliminary data.</text>
</comment>
<evidence type="ECO:0000256" key="2">
    <source>
        <dbReference type="SAM" id="SignalP"/>
    </source>
</evidence>
<organism evidence="4 5">
    <name type="scientific">Cercophora newfieldiana</name>
    <dbReference type="NCBI Taxonomy" id="92897"/>
    <lineage>
        <taxon>Eukaryota</taxon>
        <taxon>Fungi</taxon>
        <taxon>Dikarya</taxon>
        <taxon>Ascomycota</taxon>
        <taxon>Pezizomycotina</taxon>
        <taxon>Sordariomycetes</taxon>
        <taxon>Sordariomycetidae</taxon>
        <taxon>Sordariales</taxon>
        <taxon>Lasiosphaeriaceae</taxon>
        <taxon>Cercophora</taxon>
    </lineage>
</organism>